<gene>
    <name evidence="2" type="ordered locus">Clole_3735</name>
</gene>
<dbReference type="AlphaFoldDB" id="F2JHS4"/>
<dbReference type="InterPro" id="IPR010310">
    <property type="entry name" value="T7SS_ESAT-6-like"/>
</dbReference>
<evidence type="ECO:0000313" key="2">
    <source>
        <dbReference type="EMBL" id="ADZ85416.1"/>
    </source>
</evidence>
<dbReference type="InterPro" id="IPR036689">
    <property type="entry name" value="ESAT-6-like_sf"/>
</dbReference>
<dbReference type="HOGENOM" id="CLU_2380966_0_0_9"/>
<name>F2JHS4_CELLD</name>
<protein>
    <recommendedName>
        <fullName evidence="4">ESAT-6-like protein</fullName>
    </recommendedName>
</protein>
<evidence type="ECO:0008006" key="4">
    <source>
        <dbReference type="Google" id="ProtNLM"/>
    </source>
</evidence>
<accession>F2JHS4</accession>
<organism evidence="2 3">
    <name type="scientific">Cellulosilyticum lentocellum (strain ATCC 49066 / DSM 5427 / NCIMB 11756 / RHM5)</name>
    <name type="common">Clostridium lentocellum</name>
    <dbReference type="NCBI Taxonomy" id="642492"/>
    <lineage>
        <taxon>Bacteria</taxon>
        <taxon>Bacillati</taxon>
        <taxon>Bacillota</taxon>
        <taxon>Clostridia</taxon>
        <taxon>Lachnospirales</taxon>
        <taxon>Cellulosilyticaceae</taxon>
        <taxon>Cellulosilyticum</taxon>
    </lineage>
</organism>
<dbReference type="Gene3D" id="1.10.287.1060">
    <property type="entry name" value="ESAT-6-like"/>
    <property type="match status" value="1"/>
</dbReference>
<dbReference type="STRING" id="642492.Clole_3735"/>
<evidence type="ECO:0000313" key="3">
    <source>
        <dbReference type="Proteomes" id="UP000008467"/>
    </source>
</evidence>
<proteinExistence type="predicted"/>
<evidence type="ECO:0000256" key="1">
    <source>
        <dbReference type="SAM" id="MobiDB-lite"/>
    </source>
</evidence>
<keyword evidence="3" id="KW-1185">Reference proteome</keyword>
<dbReference type="RefSeq" id="WP_013658692.1">
    <property type="nucleotide sequence ID" value="NC_015275.1"/>
</dbReference>
<reference evidence="2 3" key="1">
    <citation type="journal article" date="2011" name="J. Bacteriol.">
        <title>Complete genome sequence of the cellulose-degrading bacterium Cellulosilyticum lentocellum.</title>
        <authorList>
            <consortium name="US DOE Joint Genome Institute"/>
            <person name="Miller D.A."/>
            <person name="Suen G."/>
            <person name="Bruce D."/>
            <person name="Copeland A."/>
            <person name="Cheng J.F."/>
            <person name="Detter C."/>
            <person name="Goodwin L.A."/>
            <person name="Han C.S."/>
            <person name="Hauser L.J."/>
            <person name="Land M.L."/>
            <person name="Lapidus A."/>
            <person name="Lucas S."/>
            <person name="Meincke L."/>
            <person name="Pitluck S."/>
            <person name="Tapia R."/>
            <person name="Teshima H."/>
            <person name="Woyke T."/>
            <person name="Fox B.G."/>
            <person name="Angert E.R."/>
            <person name="Currie C.R."/>
        </authorList>
    </citation>
    <scope>NUCLEOTIDE SEQUENCE [LARGE SCALE GENOMIC DNA]</scope>
    <source>
        <strain evidence="3">ATCC 49066 / DSM 5427 / NCIMB 11756 / RHM5</strain>
    </source>
</reference>
<dbReference type="Pfam" id="PF06013">
    <property type="entry name" value="WXG100"/>
    <property type="match status" value="1"/>
</dbReference>
<dbReference type="Proteomes" id="UP000008467">
    <property type="component" value="Chromosome"/>
</dbReference>
<dbReference type="SUPFAM" id="SSF140453">
    <property type="entry name" value="EsxAB dimer-like"/>
    <property type="match status" value="1"/>
</dbReference>
<dbReference type="EMBL" id="CP002582">
    <property type="protein sequence ID" value="ADZ85416.1"/>
    <property type="molecule type" value="Genomic_DNA"/>
</dbReference>
<feature type="region of interest" description="Disordered" evidence="1">
    <location>
        <begin position="1"/>
        <end position="23"/>
    </location>
</feature>
<dbReference type="KEGG" id="cle:Clole_3735"/>
<sequence>MSSSSLASKIQETSSSLKNNTRQMRADVEVAKKNWNGSSYDNFRASYSELEKKFLALNSNWGNVASQLNSLSRAIEEAEREKRAKLAEARRKNK</sequence>